<comment type="caution">
    <text evidence="3">The sequence shown here is derived from an EMBL/GenBank/DDBJ whole genome shotgun (WGS) entry which is preliminary data.</text>
</comment>
<evidence type="ECO:0000313" key="4">
    <source>
        <dbReference type="Proteomes" id="UP000517759"/>
    </source>
</evidence>
<dbReference type="Proteomes" id="UP000517759">
    <property type="component" value="Unassembled WGS sequence"/>
</dbReference>
<gene>
    <name evidence="2" type="ORF">GCM10007884_24060</name>
    <name evidence="3" type="ORF">GGR33_004602</name>
</gene>
<proteinExistence type="predicted"/>
<evidence type="ECO:0000313" key="2">
    <source>
        <dbReference type="EMBL" id="GLS44418.1"/>
    </source>
</evidence>
<protein>
    <submittedName>
        <fullName evidence="3">Uncharacterized protein</fullName>
    </submittedName>
</protein>
<dbReference type="EMBL" id="JACIDN010000010">
    <property type="protein sequence ID" value="MBB3905074.1"/>
    <property type="molecule type" value="Genomic_DNA"/>
</dbReference>
<reference evidence="2" key="1">
    <citation type="journal article" date="2014" name="Int. J. Syst. Evol. Microbiol.">
        <title>Complete genome of a new Firmicutes species belonging to the dominant human colonic microbiota ('Ruminococcus bicirculans') reveals two chromosomes and a selective capacity to utilize plant glucans.</title>
        <authorList>
            <consortium name="NISC Comparative Sequencing Program"/>
            <person name="Wegmann U."/>
            <person name="Louis P."/>
            <person name="Goesmann A."/>
            <person name="Henrissat B."/>
            <person name="Duncan S.H."/>
            <person name="Flint H.J."/>
        </authorList>
    </citation>
    <scope>NUCLEOTIDE SEQUENCE</scope>
    <source>
        <strain evidence="2">NBRC 107710</strain>
    </source>
</reference>
<feature type="compositionally biased region" description="Basic and acidic residues" evidence="1">
    <location>
        <begin position="129"/>
        <end position="140"/>
    </location>
</feature>
<evidence type="ECO:0000313" key="3">
    <source>
        <dbReference type="EMBL" id="MBB3905074.1"/>
    </source>
</evidence>
<organism evidence="3 4">
    <name type="scientific">Methylobacterium brachythecii</name>
    <dbReference type="NCBI Taxonomy" id="1176177"/>
    <lineage>
        <taxon>Bacteria</taxon>
        <taxon>Pseudomonadati</taxon>
        <taxon>Pseudomonadota</taxon>
        <taxon>Alphaproteobacteria</taxon>
        <taxon>Hyphomicrobiales</taxon>
        <taxon>Methylobacteriaceae</taxon>
        <taxon>Methylobacterium</taxon>
    </lineage>
</organism>
<sequence>MASATPHRNAVEQGIRDMRARYEAMGPAPHPAIAAERELTLALTSAAMGYLGDCRDKRISDDDFGGGFTTALGNVIASISDTLTRGQTPVATMLVGTFTRGAFEQAMRRVLNQDPADWNEVSVATPEPHPNRERDMDWGW</sequence>
<dbReference type="AlphaFoldDB" id="A0A7W6F933"/>
<accession>A0A7W6F933</accession>
<dbReference type="RefSeq" id="WP_183510871.1">
    <property type="nucleotide sequence ID" value="NZ_BSPG01000011.1"/>
</dbReference>
<dbReference type="EMBL" id="BSPG01000011">
    <property type="protein sequence ID" value="GLS44418.1"/>
    <property type="molecule type" value="Genomic_DNA"/>
</dbReference>
<reference evidence="2" key="4">
    <citation type="submission" date="2023-01" db="EMBL/GenBank/DDBJ databases">
        <title>Draft genome sequence of Methylobacterium brachythecii strain NBRC 107710.</title>
        <authorList>
            <person name="Sun Q."/>
            <person name="Mori K."/>
        </authorList>
    </citation>
    <scope>NUCLEOTIDE SEQUENCE</scope>
    <source>
        <strain evidence="2">NBRC 107710</strain>
    </source>
</reference>
<reference evidence="3 4" key="3">
    <citation type="submission" date="2020-08" db="EMBL/GenBank/DDBJ databases">
        <title>Genomic Encyclopedia of Type Strains, Phase IV (KMG-IV): sequencing the most valuable type-strain genomes for metagenomic binning, comparative biology and taxonomic classification.</title>
        <authorList>
            <person name="Goeker M."/>
        </authorList>
    </citation>
    <scope>NUCLEOTIDE SEQUENCE [LARGE SCALE GENOMIC DNA]</scope>
    <source>
        <strain evidence="3 4">DSM 24105</strain>
    </source>
</reference>
<name>A0A7W6F933_9HYPH</name>
<keyword evidence="5" id="KW-1185">Reference proteome</keyword>
<evidence type="ECO:0000313" key="5">
    <source>
        <dbReference type="Proteomes" id="UP001156881"/>
    </source>
</evidence>
<reference evidence="5" key="2">
    <citation type="journal article" date="2019" name="Int. J. Syst. Evol. Microbiol.">
        <title>The Global Catalogue of Microorganisms (GCM) 10K type strain sequencing project: providing services to taxonomists for standard genome sequencing and annotation.</title>
        <authorList>
            <consortium name="The Broad Institute Genomics Platform"/>
            <consortium name="The Broad Institute Genome Sequencing Center for Infectious Disease"/>
            <person name="Wu L."/>
            <person name="Ma J."/>
        </authorList>
    </citation>
    <scope>NUCLEOTIDE SEQUENCE [LARGE SCALE GENOMIC DNA]</scope>
    <source>
        <strain evidence="5">NBRC 107710</strain>
    </source>
</reference>
<feature type="region of interest" description="Disordered" evidence="1">
    <location>
        <begin position="120"/>
        <end position="140"/>
    </location>
</feature>
<dbReference type="Proteomes" id="UP001156881">
    <property type="component" value="Unassembled WGS sequence"/>
</dbReference>
<evidence type="ECO:0000256" key="1">
    <source>
        <dbReference type="SAM" id="MobiDB-lite"/>
    </source>
</evidence>